<protein>
    <submittedName>
        <fullName evidence="2">Uncharacterized protein</fullName>
    </submittedName>
</protein>
<organism evidence="2 3">
    <name type="scientific">Nelumbo nucifera</name>
    <name type="common">Sacred lotus</name>
    <dbReference type="NCBI Taxonomy" id="4432"/>
    <lineage>
        <taxon>Eukaryota</taxon>
        <taxon>Viridiplantae</taxon>
        <taxon>Streptophyta</taxon>
        <taxon>Embryophyta</taxon>
        <taxon>Tracheophyta</taxon>
        <taxon>Spermatophyta</taxon>
        <taxon>Magnoliopsida</taxon>
        <taxon>Proteales</taxon>
        <taxon>Nelumbonaceae</taxon>
        <taxon>Nelumbo</taxon>
    </lineage>
</organism>
<name>A0A822Z1D2_NELNU</name>
<evidence type="ECO:0000313" key="2">
    <source>
        <dbReference type="EMBL" id="DAD38577.1"/>
    </source>
</evidence>
<feature type="chain" id="PRO_5032611019" evidence="1">
    <location>
        <begin position="25"/>
        <end position="108"/>
    </location>
</feature>
<comment type="caution">
    <text evidence="2">The sequence shown here is derived from an EMBL/GenBank/DDBJ whole genome shotgun (WGS) entry which is preliminary data.</text>
</comment>
<feature type="signal peptide" evidence="1">
    <location>
        <begin position="1"/>
        <end position="24"/>
    </location>
</feature>
<dbReference type="AlphaFoldDB" id="A0A822Z1D2"/>
<sequence>MISCWRIFMFCAIMVFLVLRLVRCTRRQGKVLHMTGILASQLQAYEELGLSKATVIRLAICCPSLLIGNVNKEFAQIIEKLKHLSIEQDWIRSYLLDNTDIIGRKCLT</sequence>
<reference evidence="2 3" key="1">
    <citation type="journal article" date="2020" name="Mol. Biol. Evol.">
        <title>Distinct Expression and Methylation Patterns for Genes with Different Fates following a Single Whole-Genome Duplication in Flowering Plants.</title>
        <authorList>
            <person name="Shi T."/>
            <person name="Rahmani R.S."/>
            <person name="Gugger P.F."/>
            <person name="Wang M."/>
            <person name="Li H."/>
            <person name="Zhang Y."/>
            <person name="Li Z."/>
            <person name="Wang Q."/>
            <person name="Van de Peer Y."/>
            <person name="Marchal K."/>
            <person name="Chen J."/>
        </authorList>
    </citation>
    <scope>NUCLEOTIDE SEQUENCE [LARGE SCALE GENOMIC DNA]</scope>
    <source>
        <tissue evidence="2">Leaf</tissue>
    </source>
</reference>
<keyword evidence="3" id="KW-1185">Reference proteome</keyword>
<keyword evidence="1" id="KW-0732">Signal</keyword>
<evidence type="ECO:0000256" key="1">
    <source>
        <dbReference type="SAM" id="SignalP"/>
    </source>
</evidence>
<accession>A0A822Z1D2</accession>
<dbReference type="EMBL" id="DUZY01000005">
    <property type="protein sequence ID" value="DAD38577.1"/>
    <property type="molecule type" value="Genomic_DNA"/>
</dbReference>
<proteinExistence type="predicted"/>
<dbReference type="Proteomes" id="UP000607653">
    <property type="component" value="Unassembled WGS sequence"/>
</dbReference>
<evidence type="ECO:0000313" key="3">
    <source>
        <dbReference type="Proteomes" id="UP000607653"/>
    </source>
</evidence>
<gene>
    <name evidence="2" type="ORF">HUJ06_012899</name>
</gene>